<evidence type="ECO:0000313" key="4">
    <source>
        <dbReference type="WBParaSite" id="SBAD_0000338901-mRNA-1"/>
    </source>
</evidence>
<reference evidence="4" key="1">
    <citation type="submission" date="2016-06" db="UniProtKB">
        <authorList>
            <consortium name="WormBaseParasite"/>
        </authorList>
    </citation>
    <scope>IDENTIFICATION</scope>
</reference>
<dbReference type="WBParaSite" id="SBAD_0000338901-mRNA-1">
    <property type="protein sequence ID" value="SBAD_0000338901-mRNA-1"/>
    <property type="gene ID" value="SBAD_0000338901"/>
</dbReference>
<protein>
    <submittedName>
        <fullName evidence="2 4">Uncharacterized protein</fullName>
    </submittedName>
</protein>
<accession>A0A183IHZ0</accession>
<dbReference type="OrthoDB" id="5833420at2759"/>
<reference evidence="2 3" key="2">
    <citation type="submission" date="2018-11" db="EMBL/GenBank/DDBJ databases">
        <authorList>
            <consortium name="Pathogen Informatics"/>
        </authorList>
    </citation>
    <scope>NUCLEOTIDE SEQUENCE [LARGE SCALE GENOMIC DNA]</scope>
</reference>
<dbReference type="Proteomes" id="UP000270296">
    <property type="component" value="Unassembled WGS sequence"/>
</dbReference>
<feature type="compositionally biased region" description="Basic and acidic residues" evidence="1">
    <location>
        <begin position="1"/>
        <end position="22"/>
    </location>
</feature>
<dbReference type="AlphaFoldDB" id="A0A183IHZ0"/>
<dbReference type="EMBL" id="UZAM01007638">
    <property type="protein sequence ID" value="VDP00472.1"/>
    <property type="molecule type" value="Genomic_DNA"/>
</dbReference>
<name>A0A183IHZ0_9BILA</name>
<evidence type="ECO:0000313" key="3">
    <source>
        <dbReference type="Proteomes" id="UP000270296"/>
    </source>
</evidence>
<proteinExistence type="predicted"/>
<evidence type="ECO:0000256" key="1">
    <source>
        <dbReference type="SAM" id="MobiDB-lite"/>
    </source>
</evidence>
<gene>
    <name evidence="2" type="ORF">SBAD_LOCUS3235</name>
</gene>
<keyword evidence="3" id="KW-1185">Reference proteome</keyword>
<sequence>MDKRIWNDDPQTRGTEVKEESNIRSFVGGRETQEYDNYVRNLFSPGHSAPGYKKTFNDRFSSYEQEISGLPQHLQLKAENVADSLFERQRNERLAKVPHSSSKVFDNRNPLYYRSADFLGTGDWDDALFDYDKKKRDRERKTPLIMRYTSSSNAIGSSYAKPVYDHLHMNDSRIVGSDFVMLNLRRYDSLFEKIDKALDDAKKVNSWS</sequence>
<organism evidence="4">
    <name type="scientific">Soboliphyme baturini</name>
    <dbReference type="NCBI Taxonomy" id="241478"/>
    <lineage>
        <taxon>Eukaryota</taxon>
        <taxon>Metazoa</taxon>
        <taxon>Ecdysozoa</taxon>
        <taxon>Nematoda</taxon>
        <taxon>Enoplea</taxon>
        <taxon>Dorylaimia</taxon>
        <taxon>Dioctophymatida</taxon>
        <taxon>Dioctophymatoidea</taxon>
        <taxon>Soboliphymatidae</taxon>
        <taxon>Soboliphyme</taxon>
    </lineage>
</organism>
<evidence type="ECO:0000313" key="2">
    <source>
        <dbReference type="EMBL" id="VDP00472.1"/>
    </source>
</evidence>
<feature type="region of interest" description="Disordered" evidence="1">
    <location>
        <begin position="1"/>
        <end position="23"/>
    </location>
</feature>